<dbReference type="OrthoDB" id="7033366at2"/>
<dbReference type="Proteomes" id="UP000198854">
    <property type="component" value="Unassembled WGS sequence"/>
</dbReference>
<evidence type="ECO:0000313" key="2">
    <source>
        <dbReference type="Proteomes" id="UP000198854"/>
    </source>
</evidence>
<dbReference type="RefSeq" id="WP_093276351.1">
    <property type="nucleotide sequence ID" value="NZ_FNDD01000021.1"/>
</dbReference>
<proteinExistence type="predicted"/>
<organism evidence="1 2">
    <name type="scientific">Vibrio xiamenensis</name>
    <dbReference type="NCBI Taxonomy" id="861298"/>
    <lineage>
        <taxon>Bacteria</taxon>
        <taxon>Pseudomonadati</taxon>
        <taxon>Pseudomonadota</taxon>
        <taxon>Gammaproteobacteria</taxon>
        <taxon>Vibrionales</taxon>
        <taxon>Vibrionaceae</taxon>
        <taxon>Vibrio</taxon>
    </lineage>
</organism>
<dbReference type="AlphaFoldDB" id="A0A1G8DTU9"/>
<accession>A0A1G8DTU9</accession>
<reference evidence="1 2" key="1">
    <citation type="submission" date="2016-10" db="EMBL/GenBank/DDBJ databases">
        <authorList>
            <person name="de Groot N.N."/>
        </authorList>
    </citation>
    <scope>NUCLEOTIDE SEQUENCE [LARGE SCALE GENOMIC DNA]</scope>
    <source>
        <strain evidence="1 2">CGMCC 1.10228</strain>
    </source>
</reference>
<dbReference type="EMBL" id="FNDD01000021">
    <property type="protein sequence ID" value="SDH61103.1"/>
    <property type="molecule type" value="Genomic_DNA"/>
</dbReference>
<keyword evidence="2" id="KW-1185">Reference proteome</keyword>
<name>A0A1G8DTU9_9VIBR</name>
<gene>
    <name evidence="1" type="ORF">SAMN04488136_12166</name>
</gene>
<protein>
    <submittedName>
        <fullName evidence="1">Uncharacterized protein</fullName>
    </submittedName>
</protein>
<evidence type="ECO:0000313" key="1">
    <source>
        <dbReference type="EMBL" id="SDH61103.1"/>
    </source>
</evidence>
<sequence>MNKFFLVSVCFFSCCCYSATLHVKDENIVFISKNVGTFNLYPKNNKYRVEQNESHISYSPKKDFAIIQKYDEGYLWLENGDKKFISTNYCDVVNMHNGCIITTLDGQACGANWVDNNQITRGLTKIRFDIKSPVMEIIRGTHVKKMSSYLPNDILSGKVDGLDYSLESYSQCYDLTQQQRDKLENLIN</sequence>